<evidence type="ECO:0000256" key="2">
    <source>
        <dbReference type="ARBA" id="ARBA00012417"/>
    </source>
</evidence>
<keyword evidence="7" id="KW-0239">DNA-directed DNA polymerase</keyword>
<dbReference type="AlphaFoldDB" id="A0A1E8GNI1"/>
<evidence type="ECO:0000256" key="8">
    <source>
        <dbReference type="ARBA" id="ARBA00049244"/>
    </source>
</evidence>
<dbReference type="SUPFAM" id="SSF48019">
    <property type="entry name" value="post-AAA+ oligomerization domain-like"/>
    <property type="match status" value="1"/>
</dbReference>
<dbReference type="STRING" id="1859473.BG261_04125"/>
<keyword evidence="3" id="KW-0479">Metal-binding</keyword>
<dbReference type="GO" id="GO:0046872">
    <property type="term" value="F:metal ion binding"/>
    <property type="evidence" value="ECO:0007669"/>
    <property type="project" value="UniProtKB-KW"/>
</dbReference>
<evidence type="ECO:0000256" key="7">
    <source>
        <dbReference type="ARBA" id="ARBA00022932"/>
    </source>
</evidence>
<evidence type="ECO:0000313" key="13">
    <source>
        <dbReference type="Proteomes" id="UP000178622"/>
    </source>
</evidence>
<dbReference type="InterPro" id="IPR045085">
    <property type="entry name" value="HLD_clamp_pol_III_gamma_tau"/>
</dbReference>
<dbReference type="Pfam" id="PF22608">
    <property type="entry name" value="DNAX_ATPase_lid"/>
    <property type="match status" value="1"/>
</dbReference>
<dbReference type="InterPro" id="IPR012763">
    <property type="entry name" value="DNA_pol_III_sug/sutau_N"/>
</dbReference>
<dbReference type="NCBIfam" id="TIGR02397">
    <property type="entry name" value="dnaX_nterm"/>
    <property type="match status" value="1"/>
</dbReference>
<protein>
    <recommendedName>
        <fullName evidence="2">DNA-directed DNA polymerase</fullName>
        <ecNumber evidence="2">2.7.7.7</ecNumber>
    </recommendedName>
</protein>
<dbReference type="GO" id="GO:0006261">
    <property type="term" value="P:DNA-templated DNA replication"/>
    <property type="evidence" value="ECO:0007669"/>
    <property type="project" value="TreeGrafter"/>
</dbReference>
<proteinExistence type="inferred from homology"/>
<dbReference type="InterPro" id="IPR003593">
    <property type="entry name" value="AAA+_ATPase"/>
</dbReference>
<evidence type="ECO:0000256" key="6">
    <source>
        <dbReference type="ARBA" id="ARBA00022840"/>
    </source>
</evidence>
<organism evidence="12 13">
    <name type="scientific">Floricoccus tropicus</name>
    <dbReference type="NCBI Taxonomy" id="1859473"/>
    <lineage>
        <taxon>Bacteria</taxon>
        <taxon>Bacillati</taxon>
        <taxon>Bacillota</taxon>
        <taxon>Bacilli</taxon>
        <taxon>Lactobacillales</taxon>
        <taxon>Streptococcaceae</taxon>
        <taxon>Floricoccus</taxon>
    </lineage>
</organism>
<dbReference type="InterPro" id="IPR050238">
    <property type="entry name" value="DNA_Rep/Repair_Clamp_Loader"/>
</dbReference>
<dbReference type="GO" id="GO:0005524">
    <property type="term" value="F:ATP binding"/>
    <property type="evidence" value="ECO:0007669"/>
    <property type="project" value="UniProtKB-KW"/>
</dbReference>
<dbReference type="SMART" id="SM00382">
    <property type="entry name" value="AAA"/>
    <property type="match status" value="1"/>
</dbReference>
<evidence type="ECO:0000256" key="5">
    <source>
        <dbReference type="ARBA" id="ARBA00022833"/>
    </source>
</evidence>
<keyword evidence="5" id="KW-0862">Zinc</keyword>
<feature type="domain" description="AAA+ ATPase" evidence="11">
    <location>
        <begin position="37"/>
        <end position="177"/>
    </location>
</feature>
<keyword evidence="6" id="KW-0067">ATP-binding</keyword>
<keyword evidence="7" id="KW-0548">Nucleotidyltransferase</keyword>
<name>A0A1E8GNI1_9LACT</name>
<dbReference type="CDD" id="cd00009">
    <property type="entry name" value="AAA"/>
    <property type="match status" value="1"/>
</dbReference>
<evidence type="ECO:0000256" key="10">
    <source>
        <dbReference type="SAM" id="MobiDB-lite"/>
    </source>
</evidence>
<dbReference type="EMBL" id="MKIR01000021">
    <property type="protein sequence ID" value="OFI49068.1"/>
    <property type="molecule type" value="Genomic_DNA"/>
</dbReference>
<dbReference type="EC" id="2.7.7.7" evidence="2"/>
<dbReference type="Proteomes" id="UP000178622">
    <property type="component" value="Unassembled WGS sequence"/>
</dbReference>
<dbReference type="RefSeq" id="WP_070792356.1">
    <property type="nucleotide sequence ID" value="NZ_MKIR01000021.1"/>
</dbReference>
<reference evidence="13" key="1">
    <citation type="submission" date="2016-09" db="EMBL/GenBank/DDBJ databases">
        <title>Draft genome sequence of a novel species of the family Streptococcaceae isolated from flowers.</title>
        <authorList>
            <person name="Chuah L.-O."/>
            <person name="Yap K.-P."/>
            <person name="Thong K.L."/>
            <person name="Liong M.T."/>
            <person name="Ahmad R."/>
            <person name="Rusul G."/>
        </authorList>
    </citation>
    <scope>NUCLEOTIDE SEQUENCE [LARGE SCALE GENOMIC DNA]</scope>
    <source>
        <strain evidence="13">DF1</strain>
    </source>
</reference>
<dbReference type="InterPro" id="IPR008921">
    <property type="entry name" value="DNA_pol3_clamp-load_cplx_C"/>
</dbReference>
<dbReference type="FunFam" id="3.40.50.300:FF:000014">
    <property type="entry name" value="DNA polymerase III subunit gamma/tau"/>
    <property type="match status" value="1"/>
</dbReference>
<comment type="caution">
    <text evidence="12">The sequence shown here is derived from an EMBL/GenBank/DDBJ whole genome shotgun (WGS) entry which is preliminary data.</text>
</comment>
<dbReference type="Gene3D" id="1.10.8.60">
    <property type="match status" value="1"/>
</dbReference>
<dbReference type="Pfam" id="PF13177">
    <property type="entry name" value="DNA_pol3_delta2"/>
    <property type="match status" value="1"/>
</dbReference>
<dbReference type="InterPro" id="IPR001270">
    <property type="entry name" value="ClpA/B"/>
</dbReference>
<comment type="catalytic activity">
    <reaction evidence="8">
        <text>DNA(n) + a 2'-deoxyribonucleoside 5'-triphosphate = DNA(n+1) + diphosphate</text>
        <dbReference type="Rhea" id="RHEA:22508"/>
        <dbReference type="Rhea" id="RHEA-COMP:17339"/>
        <dbReference type="Rhea" id="RHEA-COMP:17340"/>
        <dbReference type="ChEBI" id="CHEBI:33019"/>
        <dbReference type="ChEBI" id="CHEBI:61560"/>
        <dbReference type="ChEBI" id="CHEBI:173112"/>
        <dbReference type="EC" id="2.7.7.7"/>
    </reaction>
</comment>
<sequence length="564" mass="62409">MSYQALYRKYRSQRFDQMVGQEVVSTTLKNAVINNQISHAYLFSGPRGTGKTSAAKIFAKAINCPNQVDGEPCNECFICESISKGNLDDVIELDAASNNGVDEIREIRDKSTYAPSVAKYKIYIIDEVHMLSTGAFNALLKTLEEPTENVVFILATTELQKIPATILSRVQRFEFKSITTPAIEKHLAEVLDDETVEYDEEALDVIAKSAEGGMRDALSTLDQALSLSDGKVTLEDALLVTGSISSQAMDAYVSAIINFDTDNALAELDVLFDQGKNMLRFTEDLMFALRDLLLRDDLEVDKNLIFDWIDIASDSMQTLKSSAQTKIIADVMTIKMTNTRSSQVQTGASVVEIPANVESEIANLRDQVRELEKMINNASLNMVSTDSNGNSSNNGSSVKTSAYYSRERVFKVLGEATNEDRLSMINAWDELVAHFTRPSEQALLNNTSPVAASKNFVVVTFGHENLARKIMSNKTLLAQVGNHLSNIIGMSPEMIALSENDWQELRSEYVANRKKQARVGGDEQSNETRNESSDSTLVDDDSNNDSEILEFKNLLADKITEIAD</sequence>
<dbReference type="OrthoDB" id="9810148at2"/>
<accession>A0A1E8GNI1</accession>
<dbReference type="Gene3D" id="3.40.50.300">
    <property type="entry name" value="P-loop containing nucleotide triphosphate hydrolases"/>
    <property type="match status" value="1"/>
</dbReference>
<evidence type="ECO:0000256" key="1">
    <source>
        <dbReference type="ARBA" id="ARBA00006360"/>
    </source>
</evidence>
<dbReference type="PRINTS" id="PR00300">
    <property type="entry name" value="CLPPROTEASEA"/>
</dbReference>
<dbReference type="PANTHER" id="PTHR11669">
    <property type="entry name" value="REPLICATION FACTOR C / DNA POLYMERASE III GAMMA-TAU SUBUNIT"/>
    <property type="match status" value="1"/>
</dbReference>
<dbReference type="InterPro" id="IPR027417">
    <property type="entry name" value="P-loop_NTPase"/>
</dbReference>
<keyword evidence="13" id="KW-1185">Reference proteome</keyword>
<feature type="region of interest" description="Disordered" evidence="10">
    <location>
        <begin position="513"/>
        <end position="543"/>
    </location>
</feature>
<evidence type="ECO:0000256" key="3">
    <source>
        <dbReference type="ARBA" id="ARBA00022723"/>
    </source>
</evidence>
<dbReference type="GO" id="GO:0003677">
    <property type="term" value="F:DNA binding"/>
    <property type="evidence" value="ECO:0007669"/>
    <property type="project" value="InterPro"/>
</dbReference>
<evidence type="ECO:0000259" key="11">
    <source>
        <dbReference type="SMART" id="SM00382"/>
    </source>
</evidence>
<dbReference type="CDD" id="cd18137">
    <property type="entry name" value="HLD_clamp_pol_III_gamma_tau"/>
    <property type="match status" value="1"/>
</dbReference>
<evidence type="ECO:0000256" key="4">
    <source>
        <dbReference type="ARBA" id="ARBA00022741"/>
    </source>
</evidence>
<dbReference type="SUPFAM" id="SSF52540">
    <property type="entry name" value="P-loop containing nucleoside triphosphate hydrolases"/>
    <property type="match status" value="1"/>
</dbReference>
<dbReference type="GO" id="GO:0009360">
    <property type="term" value="C:DNA polymerase III complex"/>
    <property type="evidence" value="ECO:0007669"/>
    <property type="project" value="InterPro"/>
</dbReference>
<gene>
    <name evidence="12" type="ORF">BG261_04125</name>
</gene>
<evidence type="ECO:0000256" key="9">
    <source>
        <dbReference type="SAM" id="Coils"/>
    </source>
</evidence>
<keyword evidence="7" id="KW-0808">Transferase</keyword>
<keyword evidence="4" id="KW-0547">Nucleotide-binding</keyword>
<dbReference type="GO" id="GO:0003887">
    <property type="term" value="F:DNA-directed DNA polymerase activity"/>
    <property type="evidence" value="ECO:0007669"/>
    <property type="project" value="UniProtKB-KW"/>
</dbReference>
<feature type="coiled-coil region" evidence="9">
    <location>
        <begin position="354"/>
        <end position="381"/>
    </location>
</feature>
<evidence type="ECO:0000313" key="12">
    <source>
        <dbReference type="EMBL" id="OFI49068.1"/>
    </source>
</evidence>
<dbReference type="NCBIfam" id="NF004046">
    <property type="entry name" value="PRK05563.1"/>
    <property type="match status" value="1"/>
</dbReference>
<keyword evidence="9" id="KW-0175">Coiled coil</keyword>
<dbReference type="FunFam" id="1.10.8.60:FF:000013">
    <property type="entry name" value="DNA polymerase III subunit gamma/tau"/>
    <property type="match status" value="1"/>
</dbReference>
<comment type="similarity">
    <text evidence="1">Belongs to the DnaX/STICHEL family.</text>
</comment>
<dbReference type="PANTHER" id="PTHR11669:SF0">
    <property type="entry name" value="PROTEIN STICHEL-LIKE 2"/>
    <property type="match status" value="1"/>
</dbReference>